<evidence type="ECO:0000256" key="3">
    <source>
        <dbReference type="ARBA" id="ARBA00022676"/>
    </source>
</evidence>
<dbReference type="PANTHER" id="PTHR30582">
    <property type="entry name" value="L,D-TRANSPEPTIDASE"/>
    <property type="match status" value="1"/>
</dbReference>
<keyword evidence="3" id="KW-0328">Glycosyltransferase</keyword>
<gene>
    <name evidence="10" type="ORF">S06H3_39772</name>
</gene>
<evidence type="ECO:0000256" key="2">
    <source>
        <dbReference type="ARBA" id="ARBA00005992"/>
    </source>
</evidence>
<evidence type="ECO:0000256" key="7">
    <source>
        <dbReference type="ARBA" id="ARBA00022984"/>
    </source>
</evidence>
<proteinExistence type="inferred from homology"/>
<dbReference type="PROSITE" id="PS52029">
    <property type="entry name" value="LD_TPASE"/>
    <property type="match status" value="1"/>
</dbReference>
<keyword evidence="4" id="KW-0808">Transferase</keyword>
<evidence type="ECO:0000256" key="5">
    <source>
        <dbReference type="ARBA" id="ARBA00022801"/>
    </source>
</evidence>
<dbReference type="InterPro" id="IPR050979">
    <property type="entry name" value="LD-transpeptidase"/>
</dbReference>
<dbReference type="GO" id="GO:0071972">
    <property type="term" value="F:peptidoglycan L,D-transpeptidase activity"/>
    <property type="evidence" value="ECO:0007669"/>
    <property type="project" value="TreeGrafter"/>
</dbReference>
<evidence type="ECO:0000256" key="6">
    <source>
        <dbReference type="ARBA" id="ARBA00022960"/>
    </source>
</evidence>
<dbReference type="CDD" id="cd16913">
    <property type="entry name" value="YkuD_like"/>
    <property type="match status" value="1"/>
</dbReference>
<dbReference type="InterPro" id="IPR038063">
    <property type="entry name" value="Transpep_catalytic_dom"/>
</dbReference>
<dbReference type="SUPFAM" id="SSF141523">
    <property type="entry name" value="L,D-transpeptidase catalytic domain-like"/>
    <property type="match status" value="1"/>
</dbReference>
<evidence type="ECO:0000259" key="9">
    <source>
        <dbReference type="PROSITE" id="PS52029"/>
    </source>
</evidence>
<keyword evidence="5" id="KW-0378">Hydrolase</keyword>
<dbReference type="AlphaFoldDB" id="X1Q4R4"/>
<dbReference type="EMBL" id="BARV01024353">
    <property type="protein sequence ID" value="GAI46060.1"/>
    <property type="molecule type" value="Genomic_DNA"/>
</dbReference>
<dbReference type="InterPro" id="IPR005490">
    <property type="entry name" value="LD_TPept_cat_dom"/>
</dbReference>
<dbReference type="GO" id="GO:0008360">
    <property type="term" value="P:regulation of cell shape"/>
    <property type="evidence" value="ECO:0007669"/>
    <property type="project" value="UniProtKB-KW"/>
</dbReference>
<comment type="pathway">
    <text evidence="1">Cell wall biogenesis; peptidoglycan biosynthesis.</text>
</comment>
<comment type="similarity">
    <text evidence="2">Belongs to the YkuD family.</text>
</comment>
<dbReference type="GO" id="GO:0071555">
    <property type="term" value="P:cell wall organization"/>
    <property type="evidence" value="ECO:0007669"/>
    <property type="project" value="UniProtKB-KW"/>
</dbReference>
<sequence>MTLRDITRNGAIFIILLSLLLTLGYPIQSRANELVITIDISRQELFLFENVSFENPKLIKMYPVSTSKYGVGNEKNSMKTPLGTHFIAEKIGDDAKIGTIFELCENTGEIAEIYTDAKDIKEDVITTRILWLKGIVPGVNEGEGVDSYNRHIYIHGSPEEGLIGTPASNGCIRMKNKDIIELFDSISEGTLVGIHE</sequence>
<dbReference type="Pfam" id="PF03734">
    <property type="entry name" value="YkuD"/>
    <property type="match status" value="1"/>
</dbReference>
<accession>X1Q4R4</accession>
<feature type="domain" description="L,D-TPase catalytic" evidence="9">
    <location>
        <begin position="34"/>
        <end position="195"/>
    </location>
</feature>
<keyword evidence="8" id="KW-0961">Cell wall biogenesis/degradation</keyword>
<organism evidence="10">
    <name type="scientific">marine sediment metagenome</name>
    <dbReference type="NCBI Taxonomy" id="412755"/>
    <lineage>
        <taxon>unclassified sequences</taxon>
        <taxon>metagenomes</taxon>
        <taxon>ecological metagenomes</taxon>
    </lineage>
</organism>
<name>X1Q4R4_9ZZZZ</name>
<evidence type="ECO:0000256" key="1">
    <source>
        <dbReference type="ARBA" id="ARBA00004752"/>
    </source>
</evidence>
<keyword evidence="7" id="KW-0573">Peptidoglycan synthesis</keyword>
<evidence type="ECO:0000256" key="4">
    <source>
        <dbReference type="ARBA" id="ARBA00022679"/>
    </source>
</evidence>
<dbReference type="GO" id="GO:0005576">
    <property type="term" value="C:extracellular region"/>
    <property type="evidence" value="ECO:0007669"/>
    <property type="project" value="TreeGrafter"/>
</dbReference>
<keyword evidence="6" id="KW-0133">Cell shape</keyword>
<dbReference type="Gene3D" id="2.40.440.10">
    <property type="entry name" value="L,D-transpeptidase catalytic domain-like"/>
    <property type="match status" value="1"/>
</dbReference>
<dbReference type="GO" id="GO:0018104">
    <property type="term" value="P:peptidoglycan-protein cross-linking"/>
    <property type="evidence" value="ECO:0007669"/>
    <property type="project" value="TreeGrafter"/>
</dbReference>
<reference evidence="10" key="1">
    <citation type="journal article" date="2014" name="Front. Microbiol.">
        <title>High frequency of phylogenetically diverse reductive dehalogenase-homologous genes in deep subseafloor sedimentary metagenomes.</title>
        <authorList>
            <person name="Kawai M."/>
            <person name="Futagami T."/>
            <person name="Toyoda A."/>
            <person name="Takaki Y."/>
            <person name="Nishi S."/>
            <person name="Hori S."/>
            <person name="Arai W."/>
            <person name="Tsubouchi T."/>
            <person name="Morono Y."/>
            <person name="Uchiyama I."/>
            <person name="Ito T."/>
            <person name="Fujiyama A."/>
            <person name="Inagaki F."/>
            <person name="Takami H."/>
        </authorList>
    </citation>
    <scope>NUCLEOTIDE SEQUENCE</scope>
    <source>
        <strain evidence="10">Expedition CK06-06</strain>
    </source>
</reference>
<evidence type="ECO:0000313" key="10">
    <source>
        <dbReference type="EMBL" id="GAI46060.1"/>
    </source>
</evidence>
<dbReference type="PANTHER" id="PTHR30582:SF24">
    <property type="entry name" value="L,D-TRANSPEPTIDASE ERFK_SRFK-RELATED"/>
    <property type="match status" value="1"/>
</dbReference>
<comment type="caution">
    <text evidence="10">The sequence shown here is derived from an EMBL/GenBank/DDBJ whole genome shotgun (WGS) entry which is preliminary data.</text>
</comment>
<dbReference type="UniPathway" id="UPA00219"/>
<dbReference type="GO" id="GO:0016757">
    <property type="term" value="F:glycosyltransferase activity"/>
    <property type="evidence" value="ECO:0007669"/>
    <property type="project" value="UniProtKB-KW"/>
</dbReference>
<protein>
    <recommendedName>
        <fullName evidence="9">L,D-TPase catalytic domain-containing protein</fullName>
    </recommendedName>
</protein>
<evidence type="ECO:0000256" key="8">
    <source>
        <dbReference type="ARBA" id="ARBA00023316"/>
    </source>
</evidence>